<dbReference type="PROSITE" id="PS50118">
    <property type="entry name" value="HMG_BOX_2"/>
    <property type="match status" value="1"/>
</dbReference>
<name>A0A8J5XKR9_DIALT</name>
<dbReference type="AlphaFoldDB" id="A0A8J5XKR9"/>
<gene>
    <name evidence="4" type="ORF">KFE25_007952</name>
</gene>
<dbReference type="EMBL" id="JAGTXO010000007">
    <property type="protein sequence ID" value="KAG8466573.1"/>
    <property type="molecule type" value="Genomic_DNA"/>
</dbReference>
<feature type="compositionally biased region" description="Low complexity" evidence="2">
    <location>
        <begin position="270"/>
        <end position="280"/>
    </location>
</feature>
<organism evidence="4 5">
    <name type="scientific">Diacronema lutheri</name>
    <name type="common">Unicellular marine alga</name>
    <name type="synonym">Monochrysis lutheri</name>
    <dbReference type="NCBI Taxonomy" id="2081491"/>
    <lineage>
        <taxon>Eukaryota</taxon>
        <taxon>Haptista</taxon>
        <taxon>Haptophyta</taxon>
        <taxon>Pavlovophyceae</taxon>
        <taxon>Pavlovales</taxon>
        <taxon>Pavlovaceae</taxon>
        <taxon>Diacronema</taxon>
    </lineage>
</organism>
<sequence>MPPGGGKHKAALPRFYRPDADLDPQVMVTSRHSLTDTLRFAEVVYAHVKARSAAHIDWSLVSADVGLEPAECMRLWRYVAYHWKGPLGHKQSNVEFEQVDLAANSDPEGAVTHAVAVSVRKFKKKGAPGAPGEKRSCLPVGALGFTVFGRANRQRVKDANPGIAFGDIAKELGRQWRAMPECEKTAWIERAVAEKSPRKAGKSSATKVKHADRKRERDLGPLPPLPPQRTRAPGAAGALGAGASAVDEGAGAPCAAAGASDAPPPPQTSAIAAARAAAVGDDGRDAAESTAAEPTTVGLCPSGAESDSDAAPCGLSLDADDLVF</sequence>
<protein>
    <recommendedName>
        <fullName evidence="3">HMG box domain-containing protein</fullName>
    </recommendedName>
</protein>
<evidence type="ECO:0000313" key="4">
    <source>
        <dbReference type="EMBL" id="KAG8466573.1"/>
    </source>
</evidence>
<dbReference type="InterPro" id="IPR036910">
    <property type="entry name" value="HMG_box_dom_sf"/>
</dbReference>
<dbReference type="SUPFAM" id="SSF47095">
    <property type="entry name" value="HMG-box"/>
    <property type="match status" value="1"/>
</dbReference>
<feature type="region of interest" description="Disordered" evidence="2">
    <location>
        <begin position="193"/>
        <end position="315"/>
    </location>
</feature>
<dbReference type="CDD" id="cd00084">
    <property type="entry name" value="HMG-box_SF"/>
    <property type="match status" value="1"/>
</dbReference>
<dbReference type="Gene3D" id="1.10.30.10">
    <property type="entry name" value="High mobility group box domain"/>
    <property type="match status" value="1"/>
</dbReference>
<reference evidence="4" key="1">
    <citation type="submission" date="2021-05" db="EMBL/GenBank/DDBJ databases">
        <title>The genome of the haptophyte Pavlova lutheri (Diacronema luteri, Pavlovales) - a model for lipid biosynthesis in eukaryotic algae.</title>
        <authorList>
            <person name="Hulatt C.J."/>
            <person name="Posewitz M.C."/>
        </authorList>
    </citation>
    <scope>NUCLEOTIDE SEQUENCE</scope>
    <source>
        <strain evidence="4">NIVA-4/92</strain>
    </source>
</reference>
<dbReference type="GO" id="GO:0005634">
    <property type="term" value="C:nucleus"/>
    <property type="evidence" value="ECO:0007669"/>
    <property type="project" value="UniProtKB-UniRule"/>
</dbReference>
<evidence type="ECO:0000313" key="5">
    <source>
        <dbReference type="Proteomes" id="UP000751190"/>
    </source>
</evidence>
<dbReference type="SMART" id="SM00398">
    <property type="entry name" value="HMG"/>
    <property type="match status" value="1"/>
</dbReference>
<evidence type="ECO:0000256" key="2">
    <source>
        <dbReference type="SAM" id="MobiDB-lite"/>
    </source>
</evidence>
<evidence type="ECO:0000256" key="1">
    <source>
        <dbReference type="PROSITE-ProRule" id="PRU00267"/>
    </source>
</evidence>
<dbReference type="GO" id="GO:0003677">
    <property type="term" value="F:DNA binding"/>
    <property type="evidence" value="ECO:0007669"/>
    <property type="project" value="UniProtKB-UniRule"/>
</dbReference>
<evidence type="ECO:0000259" key="3">
    <source>
        <dbReference type="PROSITE" id="PS50118"/>
    </source>
</evidence>
<feature type="domain" description="HMG box" evidence="3">
    <location>
        <begin position="144"/>
        <end position="195"/>
    </location>
</feature>
<comment type="caution">
    <text evidence="4">The sequence shown here is derived from an EMBL/GenBank/DDBJ whole genome shotgun (WGS) entry which is preliminary data.</text>
</comment>
<dbReference type="OrthoDB" id="1919336at2759"/>
<dbReference type="Pfam" id="PF00505">
    <property type="entry name" value="HMG_box"/>
    <property type="match status" value="1"/>
</dbReference>
<dbReference type="Proteomes" id="UP000751190">
    <property type="component" value="Unassembled WGS sequence"/>
</dbReference>
<keyword evidence="5" id="KW-1185">Reference proteome</keyword>
<keyword evidence="1" id="KW-0238">DNA-binding</keyword>
<accession>A0A8J5XKR9</accession>
<dbReference type="InterPro" id="IPR009071">
    <property type="entry name" value="HMG_box_dom"/>
</dbReference>
<feature type="compositionally biased region" description="Low complexity" evidence="2">
    <location>
        <begin position="232"/>
        <end position="261"/>
    </location>
</feature>
<feature type="DNA-binding region" description="HMG box" evidence="1">
    <location>
        <begin position="144"/>
        <end position="195"/>
    </location>
</feature>
<keyword evidence="1" id="KW-0539">Nucleus</keyword>
<dbReference type="PRINTS" id="PR00886">
    <property type="entry name" value="HIGHMOBLTY12"/>
</dbReference>
<proteinExistence type="predicted"/>